<dbReference type="EMBL" id="LAZR01068184">
    <property type="protein sequence ID" value="KKK50118.1"/>
    <property type="molecule type" value="Genomic_DNA"/>
</dbReference>
<name>A0A0F8W0I4_9ZZZZ</name>
<comment type="caution">
    <text evidence="1">The sequence shown here is derived from an EMBL/GenBank/DDBJ whole genome shotgun (WGS) entry which is preliminary data.</text>
</comment>
<protein>
    <submittedName>
        <fullName evidence="1">Uncharacterized protein</fullName>
    </submittedName>
</protein>
<organism evidence="1">
    <name type="scientific">marine sediment metagenome</name>
    <dbReference type="NCBI Taxonomy" id="412755"/>
    <lineage>
        <taxon>unclassified sequences</taxon>
        <taxon>metagenomes</taxon>
        <taxon>ecological metagenomes</taxon>
    </lineage>
</organism>
<dbReference type="AlphaFoldDB" id="A0A0F8W0I4"/>
<sequence>MMKTTRMEKRSMPVCFTEKQYKKIEEIAKKNGMLNASQAIEKLLDE</sequence>
<gene>
    <name evidence="1" type="ORF">LCGC14_3128220</name>
</gene>
<accession>A0A0F8W0I4</accession>
<proteinExistence type="predicted"/>
<reference evidence="1" key="1">
    <citation type="journal article" date="2015" name="Nature">
        <title>Complex archaea that bridge the gap between prokaryotes and eukaryotes.</title>
        <authorList>
            <person name="Spang A."/>
            <person name="Saw J.H."/>
            <person name="Jorgensen S.L."/>
            <person name="Zaremba-Niedzwiedzka K."/>
            <person name="Martijn J."/>
            <person name="Lind A.E."/>
            <person name="van Eijk R."/>
            <person name="Schleper C."/>
            <person name="Guy L."/>
            <person name="Ettema T.J."/>
        </authorList>
    </citation>
    <scope>NUCLEOTIDE SEQUENCE</scope>
</reference>
<evidence type="ECO:0000313" key="1">
    <source>
        <dbReference type="EMBL" id="KKK50118.1"/>
    </source>
</evidence>